<name>A0ABD5YPQ8_9EURY</name>
<dbReference type="RefSeq" id="WP_264554922.1">
    <property type="nucleotide sequence ID" value="NZ_CP109979.1"/>
</dbReference>
<accession>A0ABD5YPQ8</accession>
<dbReference type="GeneID" id="76199069"/>
<dbReference type="Proteomes" id="UP001596417">
    <property type="component" value="Unassembled WGS sequence"/>
</dbReference>
<organism evidence="1 2">
    <name type="scientific">Halocatena marina</name>
    <dbReference type="NCBI Taxonomy" id="2934937"/>
    <lineage>
        <taxon>Archaea</taxon>
        <taxon>Methanobacteriati</taxon>
        <taxon>Methanobacteriota</taxon>
        <taxon>Stenosarchaea group</taxon>
        <taxon>Halobacteria</taxon>
        <taxon>Halobacteriales</taxon>
        <taxon>Natronomonadaceae</taxon>
        <taxon>Halocatena</taxon>
    </lineage>
</organism>
<keyword evidence="2" id="KW-1185">Reference proteome</keyword>
<dbReference type="EMBL" id="JBHTAX010000001">
    <property type="protein sequence ID" value="MFC7189505.1"/>
    <property type="molecule type" value="Genomic_DNA"/>
</dbReference>
<dbReference type="AlphaFoldDB" id="A0ABD5YPQ8"/>
<protein>
    <submittedName>
        <fullName evidence="1">Uncharacterized protein</fullName>
    </submittedName>
</protein>
<reference evidence="1 2" key="1">
    <citation type="journal article" date="2019" name="Int. J. Syst. Evol. Microbiol.">
        <title>The Global Catalogue of Microorganisms (GCM) 10K type strain sequencing project: providing services to taxonomists for standard genome sequencing and annotation.</title>
        <authorList>
            <consortium name="The Broad Institute Genomics Platform"/>
            <consortium name="The Broad Institute Genome Sequencing Center for Infectious Disease"/>
            <person name="Wu L."/>
            <person name="Ma J."/>
        </authorList>
    </citation>
    <scope>NUCLEOTIDE SEQUENCE [LARGE SCALE GENOMIC DNA]</scope>
    <source>
        <strain evidence="1 2">RDMS1</strain>
    </source>
</reference>
<evidence type="ECO:0000313" key="2">
    <source>
        <dbReference type="Proteomes" id="UP001596417"/>
    </source>
</evidence>
<comment type="caution">
    <text evidence="1">The sequence shown here is derived from an EMBL/GenBank/DDBJ whole genome shotgun (WGS) entry which is preliminary data.</text>
</comment>
<sequence>MSVRDIEAYISSFTHRDWQESNESDGQIEEEFDYFADCLLTGREPYANPEHDFVDIAHLRLSTKPQKPAKQSTSEFTLAVQLSIVARAGITLRWYCCEHRHTLESIRPAE</sequence>
<evidence type="ECO:0000313" key="1">
    <source>
        <dbReference type="EMBL" id="MFC7189505.1"/>
    </source>
</evidence>
<gene>
    <name evidence="1" type="ORF">ACFQL7_06340</name>
</gene>
<proteinExistence type="predicted"/>